<dbReference type="PRINTS" id="PR00080">
    <property type="entry name" value="SDRFAMILY"/>
</dbReference>
<evidence type="ECO:0000256" key="1">
    <source>
        <dbReference type="ARBA" id="ARBA00006484"/>
    </source>
</evidence>
<sequence>MSFISIIKGKILSIVTSVSLMLKAFKKIYRHGGYTIVNISSIQYGQVLKGRKIVVTGGGAGIGFNIAKRCLEEGASVVITGRSENKLREACKQLNSGLLQPLVWDISEVSEIHKGLEKATFLLGGDIDILINNAGVLDTTPFPYITEQIWDKIYATNSKGLFFLTQTLCEKWMICRNNSLKKIINISSQGGFVGATYPYRMTKWDVAGLTQGLGIKLAQHGIIVNGIAPGIIATDMQPGFLHQKENVFITENPLQRIGLPEEIAELAIFLMSDSANFIVGQTIVCDGGYSIK</sequence>
<dbReference type="EC" id="1.1.1.-" evidence="4"/>
<dbReference type="PANTHER" id="PTHR43618:SF8">
    <property type="entry name" value="7ALPHA-HYDROXYSTEROID DEHYDROGENASE"/>
    <property type="match status" value="1"/>
</dbReference>
<evidence type="ECO:0000256" key="2">
    <source>
        <dbReference type="ARBA" id="ARBA00022857"/>
    </source>
</evidence>
<comment type="similarity">
    <text evidence="1">Belongs to the short-chain dehydrogenases/reductases (SDR) family.</text>
</comment>
<keyword evidence="2" id="KW-0521">NADP</keyword>
<organism evidence="4 5">
    <name type="scientific">Mucilaginibacter calamicampi</name>
    <dbReference type="NCBI Taxonomy" id="1302352"/>
    <lineage>
        <taxon>Bacteria</taxon>
        <taxon>Pseudomonadati</taxon>
        <taxon>Bacteroidota</taxon>
        <taxon>Sphingobacteriia</taxon>
        <taxon>Sphingobacteriales</taxon>
        <taxon>Sphingobacteriaceae</taxon>
        <taxon>Mucilaginibacter</taxon>
    </lineage>
</organism>
<dbReference type="Gene3D" id="3.40.50.720">
    <property type="entry name" value="NAD(P)-binding Rossmann-like Domain"/>
    <property type="match status" value="1"/>
</dbReference>
<dbReference type="InterPro" id="IPR002347">
    <property type="entry name" value="SDR_fam"/>
</dbReference>
<dbReference type="RefSeq" id="WP_377100393.1">
    <property type="nucleotide sequence ID" value="NZ_JBHTHU010000006.1"/>
</dbReference>
<evidence type="ECO:0000256" key="3">
    <source>
        <dbReference type="ARBA" id="ARBA00023002"/>
    </source>
</evidence>
<dbReference type="Proteomes" id="UP001596958">
    <property type="component" value="Unassembled WGS sequence"/>
</dbReference>
<reference evidence="5" key="1">
    <citation type="journal article" date="2019" name="Int. J. Syst. Evol. Microbiol.">
        <title>The Global Catalogue of Microorganisms (GCM) 10K type strain sequencing project: providing services to taxonomists for standard genome sequencing and annotation.</title>
        <authorList>
            <consortium name="The Broad Institute Genomics Platform"/>
            <consortium name="The Broad Institute Genome Sequencing Center for Infectious Disease"/>
            <person name="Wu L."/>
            <person name="Ma J."/>
        </authorList>
    </citation>
    <scope>NUCLEOTIDE SEQUENCE [LARGE SCALE GENOMIC DNA]</scope>
    <source>
        <strain evidence="5">CCUG 63418</strain>
    </source>
</reference>
<dbReference type="PANTHER" id="PTHR43618">
    <property type="entry name" value="7-ALPHA-HYDROXYSTEROID DEHYDROGENASE"/>
    <property type="match status" value="1"/>
</dbReference>
<comment type="caution">
    <text evidence="4">The sequence shown here is derived from an EMBL/GenBank/DDBJ whole genome shotgun (WGS) entry which is preliminary data.</text>
</comment>
<gene>
    <name evidence="4" type="ORF">ACFQZS_11680</name>
</gene>
<accession>A0ABW2YYY6</accession>
<dbReference type="Pfam" id="PF13561">
    <property type="entry name" value="adh_short_C2"/>
    <property type="match status" value="1"/>
</dbReference>
<dbReference type="InterPro" id="IPR036291">
    <property type="entry name" value="NAD(P)-bd_dom_sf"/>
</dbReference>
<dbReference type="SUPFAM" id="SSF51735">
    <property type="entry name" value="NAD(P)-binding Rossmann-fold domains"/>
    <property type="match status" value="1"/>
</dbReference>
<protein>
    <submittedName>
        <fullName evidence="4">SDR family NAD(P)-dependent oxidoreductase</fullName>
        <ecNumber evidence="4">1.1.1.-</ecNumber>
    </submittedName>
</protein>
<dbReference type="GO" id="GO:0016491">
    <property type="term" value="F:oxidoreductase activity"/>
    <property type="evidence" value="ECO:0007669"/>
    <property type="project" value="UniProtKB-KW"/>
</dbReference>
<keyword evidence="3 4" id="KW-0560">Oxidoreductase</keyword>
<evidence type="ECO:0000313" key="5">
    <source>
        <dbReference type="Proteomes" id="UP001596958"/>
    </source>
</evidence>
<dbReference type="InterPro" id="IPR052178">
    <property type="entry name" value="Sec_Metab_Biosynth_SDR"/>
</dbReference>
<dbReference type="CDD" id="cd05233">
    <property type="entry name" value="SDR_c"/>
    <property type="match status" value="1"/>
</dbReference>
<keyword evidence="5" id="KW-1185">Reference proteome</keyword>
<dbReference type="PRINTS" id="PR00081">
    <property type="entry name" value="GDHRDH"/>
</dbReference>
<dbReference type="EMBL" id="JBHTHU010000006">
    <property type="protein sequence ID" value="MFD0750804.1"/>
    <property type="molecule type" value="Genomic_DNA"/>
</dbReference>
<evidence type="ECO:0000313" key="4">
    <source>
        <dbReference type="EMBL" id="MFD0750804.1"/>
    </source>
</evidence>
<proteinExistence type="inferred from homology"/>
<name>A0ABW2YYY6_9SPHI</name>